<evidence type="ECO:0000256" key="1">
    <source>
        <dbReference type="SAM" id="Phobius"/>
    </source>
</evidence>
<reference evidence="3" key="2">
    <citation type="submission" date="2009-11" db="EMBL/GenBank/DDBJ databases">
        <title>The Genome Sequence of Allomyces macrogynus strain ATCC 38327.</title>
        <authorList>
            <consortium name="The Broad Institute Genome Sequencing Platform"/>
            <person name="Russ C."/>
            <person name="Cuomo C."/>
            <person name="Shea T."/>
            <person name="Young S.K."/>
            <person name="Zeng Q."/>
            <person name="Koehrsen M."/>
            <person name="Haas B."/>
            <person name="Borodovsky M."/>
            <person name="Guigo R."/>
            <person name="Alvarado L."/>
            <person name="Berlin A."/>
            <person name="Borenstein D."/>
            <person name="Chen Z."/>
            <person name="Engels R."/>
            <person name="Freedman E."/>
            <person name="Gellesch M."/>
            <person name="Goldberg J."/>
            <person name="Griggs A."/>
            <person name="Gujja S."/>
            <person name="Heiman D."/>
            <person name="Hepburn T."/>
            <person name="Howarth C."/>
            <person name="Jen D."/>
            <person name="Larson L."/>
            <person name="Lewis B."/>
            <person name="Mehta T."/>
            <person name="Park D."/>
            <person name="Pearson M."/>
            <person name="Roberts A."/>
            <person name="Saif S."/>
            <person name="Shenoy N."/>
            <person name="Sisk P."/>
            <person name="Stolte C."/>
            <person name="Sykes S."/>
            <person name="Walk T."/>
            <person name="White J."/>
            <person name="Yandava C."/>
            <person name="Burger G."/>
            <person name="Gray M.W."/>
            <person name="Holland P.W.H."/>
            <person name="King N."/>
            <person name="Lang F.B.F."/>
            <person name="Roger A.J."/>
            <person name="Ruiz-Trillo I."/>
            <person name="Lander E."/>
            <person name="Nusbaum C."/>
        </authorList>
    </citation>
    <scope>NUCLEOTIDE SEQUENCE [LARGE SCALE GENOMIC DNA]</scope>
    <source>
        <strain evidence="3">ATCC 38327</strain>
    </source>
</reference>
<accession>A0A0L0T3T9</accession>
<keyword evidence="1" id="KW-0472">Membrane</keyword>
<reference evidence="2 3" key="1">
    <citation type="submission" date="2009-11" db="EMBL/GenBank/DDBJ databases">
        <title>Annotation of Allomyces macrogynus ATCC 38327.</title>
        <authorList>
            <consortium name="The Broad Institute Genome Sequencing Platform"/>
            <person name="Russ C."/>
            <person name="Cuomo C."/>
            <person name="Burger G."/>
            <person name="Gray M.W."/>
            <person name="Holland P.W.H."/>
            <person name="King N."/>
            <person name="Lang F.B.F."/>
            <person name="Roger A.J."/>
            <person name="Ruiz-Trillo I."/>
            <person name="Young S.K."/>
            <person name="Zeng Q."/>
            <person name="Gargeya S."/>
            <person name="Fitzgerald M."/>
            <person name="Haas B."/>
            <person name="Abouelleil A."/>
            <person name="Alvarado L."/>
            <person name="Arachchi H.M."/>
            <person name="Berlin A."/>
            <person name="Chapman S.B."/>
            <person name="Gearin G."/>
            <person name="Goldberg J."/>
            <person name="Griggs A."/>
            <person name="Gujja S."/>
            <person name="Hansen M."/>
            <person name="Heiman D."/>
            <person name="Howarth C."/>
            <person name="Larimer J."/>
            <person name="Lui A."/>
            <person name="MacDonald P.J.P."/>
            <person name="McCowen C."/>
            <person name="Montmayeur A."/>
            <person name="Murphy C."/>
            <person name="Neiman D."/>
            <person name="Pearson M."/>
            <person name="Priest M."/>
            <person name="Roberts A."/>
            <person name="Saif S."/>
            <person name="Shea T."/>
            <person name="Sisk P."/>
            <person name="Stolte C."/>
            <person name="Sykes S."/>
            <person name="Wortman J."/>
            <person name="Nusbaum C."/>
            <person name="Birren B."/>
        </authorList>
    </citation>
    <scope>NUCLEOTIDE SEQUENCE [LARGE SCALE GENOMIC DNA]</scope>
    <source>
        <strain evidence="2 3">ATCC 38327</strain>
    </source>
</reference>
<dbReference type="EMBL" id="GG745360">
    <property type="protein sequence ID" value="KNE69412.1"/>
    <property type="molecule type" value="Genomic_DNA"/>
</dbReference>
<gene>
    <name evidence="2" type="ORF">AMAG_19924</name>
</gene>
<evidence type="ECO:0000313" key="2">
    <source>
        <dbReference type="EMBL" id="KNE69412.1"/>
    </source>
</evidence>
<feature type="transmembrane region" description="Helical" evidence="1">
    <location>
        <begin position="127"/>
        <end position="145"/>
    </location>
</feature>
<keyword evidence="3" id="KW-1185">Reference proteome</keyword>
<organism evidence="2 3">
    <name type="scientific">Allomyces macrogynus (strain ATCC 38327)</name>
    <name type="common">Allomyces javanicus var. macrogynus</name>
    <dbReference type="NCBI Taxonomy" id="578462"/>
    <lineage>
        <taxon>Eukaryota</taxon>
        <taxon>Fungi</taxon>
        <taxon>Fungi incertae sedis</taxon>
        <taxon>Blastocladiomycota</taxon>
        <taxon>Blastocladiomycetes</taxon>
        <taxon>Blastocladiales</taxon>
        <taxon>Blastocladiaceae</taxon>
        <taxon>Allomyces</taxon>
    </lineage>
</organism>
<sequence>MPGCVTSRPRQRRRPRLSQKWWWRRRVRKKSIRRWRTWSRRFIARCATWMKIRRCGRLWGVHGRRSRRDHDRHAIPDPRSFPPPAHLAQLHPRAPVLSLAQRHVVSVHPSVPSRSWTSMFCFRCCSFAWLVFFFVWLVSCCARPLRGP</sequence>
<dbReference type="VEuPathDB" id="FungiDB:AMAG_19924"/>
<evidence type="ECO:0000313" key="3">
    <source>
        <dbReference type="Proteomes" id="UP000054350"/>
    </source>
</evidence>
<protein>
    <submittedName>
        <fullName evidence="2">Uncharacterized protein</fullName>
    </submittedName>
</protein>
<name>A0A0L0T3T9_ALLM3</name>
<proteinExistence type="predicted"/>
<keyword evidence="1" id="KW-1133">Transmembrane helix</keyword>
<keyword evidence="1" id="KW-0812">Transmembrane</keyword>
<dbReference type="AlphaFoldDB" id="A0A0L0T3T9"/>
<dbReference type="Proteomes" id="UP000054350">
    <property type="component" value="Unassembled WGS sequence"/>
</dbReference>